<comment type="subcellular location">
    <subcellularLocation>
        <location evidence="1">Nucleus</location>
    </subcellularLocation>
</comment>
<organism evidence="4 5">
    <name type="scientific">Mesorhabditis spiculigera</name>
    <dbReference type="NCBI Taxonomy" id="96644"/>
    <lineage>
        <taxon>Eukaryota</taxon>
        <taxon>Metazoa</taxon>
        <taxon>Ecdysozoa</taxon>
        <taxon>Nematoda</taxon>
        <taxon>Chromadorea</taxon>
        <taxon>Rhabditida</taxon>
        <taxon>Rhabditina</taxon>
        <taxon>Rhabditomorpha</taxon>
        <taxon>Rhabditoidea</taxon>
        <taxon>Rhabditidae</taxon>
        <taxon>Mesorhabditinae</taxon>
        <taxon>Mesorhabditis</taxon>
    </lineage>
</organism>
<evidence type="ECO:0000256" key="3">
    <source>
        <dbReference type="ARBA" id="ARBA00023242"/>
    </source>
</evidence>
<dbReference type="EMBL" id="CATQJA010002707">
    <property type="protein sequence ID" value="CAJ0586069.1"/>
    <property type="molecule type" value="Genomic_DNA"/>
</dbReference>
<evidence type="ECO:0000256" key="2">
    <source>
        <dbReference type="ARBA" id="ARBA00007002"/>
    </source>
</evidence>
<dbReference type="InterPro" id="IPR009360">
    <property type="entry name" value="Isy1"/>
</dbReference>
<reference evidence="4" key="1">
    <citation type="submission" date="2023-06" db="EMBL/GenBank/DDBJ databases">
        <authorList>
            <person name="Delattre M."/>
        </authorList>
    </citation>
    <scope>NUCLEOTIDE SEQUENCE</scope>
    <source>
        <strain evidence="4">AF72</strain>
    </source>
</reference>
<dbReference type="SUPFAM" id="SSF140102">
    <property type="entry name" value="ISY1 domain-like"/>
    <property type="match status" value="1"/>
</dbReference>
<proteinExistence type="inferred from homology"/>
<dbReference type="Pfam" id="PF06246">
    <property type="entry name" value="Isy1"/>
    <property type="match status" value="1"/>
</dbReference>
<feature type="non-terminal residue" evidence="4">
    <location>
        <position position="1"/>
    </location>
</feature>
<sequence length="275" mass="31961">MARNAEKAMTALARWRRMKEEEERGPIAKRPNDTRECKRLEDAIRFRMEIAKDVAKKIQTIQNPGLGEFKIRDLNDEINKLVRVKNQWEQRIKELGGSDFRKMGRELDKEGRAVGGDRSYKYYGAARDLPGVRELFEKDTEIEKIRKTRADLMRYVDAGYYGYLDDDDGILEPLEAEEEARAIAKAKEEWDASKVKWDKDARDSDSADEVEDDIYKVEDDADGEWQVKITEVVGEDGKKVEIRHVMVPTLKDIEESLLESKKQQLLEKYLGEARI</sequence>
<dbReference type="GO" id="GO:0005634">
    <property type="term" value="C:nucleus"/>
    <property type="evidence" value="ECO:0007669"/>
    <property type="project" value="UniProtKB-SubCell"/>
</dbReference>
<dbReference type="AlphaFoldDB" id="A0AA36GAB0"/>
<evidence type="ECO:0000313" key="5">
    <source>
        <dbReference type="Proteomes" id="UP001177023"/>
    </source>
</evidence>
<dbReference type="GO" id="GO:0000350">
    <property type="term" value="P:generation of catalytic spliceosome for second transesterification step"/>
    <property type="evidence" value="ECO:0007669"/>
    <property type="project" value="InterPro"/>
</dbReference>
<protein>
    <submittedName>
        <fullName evidence="4">Uncharacterized protein</fullName>
    </submittedName>
</protein>
<accession>A0AA36GAB0</accession>
<evidence type="ECO:0000256" key="1">
    <source>
        <dbReference type="ARBA" id="ARBA00004123"/>
    </source>
</evidence>
<keyword evidence="5" id="KW-1185">Reference proteome</keyword>
<name>A0AA36GAB0_9BILA</name>
<dbReference type="InterPro" id="IPR037200">
    <property type="entry name" value="Isy1_sf"/>
</dbReference>
<dbReference type="PANTHER" id="PTHR13021">
    <property type="entry name" value="PRE-MRNA-SPLICING FACTOR ISY1"/>
    <property type="match status" value="1"/>
</dbReference>
<comment type="similarity">
    <text evidence="2">Belongs to the ISY1 family.</text>
</comment>
<dbReference type="InterPro" id="IPR029012">
    <property type="entry name" value="Helix_hairpin_bin_sf"/>
</dbReference>
<dbReference type="Proteomes" id="UP001177023">
    <property type="component" value="Unassembled WGS sequence"/>
</dbReference>
<evidence type="ECO:0000313" key="4">
    <source>
        <dbReference type="EMBL" id="CAJ0586069.1"/>
    </source>
</evidence>
<comment type="caution">
    <text evidence="4">The sequence shown here is derived from an EMBL/GenBank/DDBJ whole genome shotgun (WGS) entry which is preliminary data.</text>
</comment>
<dbReference type="FunFam" id="1.10.287.660:FF:000001">
    <property type="entry name" value="pre-mRNA-splicing factor ISY1 homolog"/>
    <property type="match status" value="1"/>
</dbReference>
<gene>
    <name evidence="4" type="ORF">MSPICULIGERA_LOCUS24077</name>
</gene>
<dbReference type="Gene3D" id="1.10.287.660">
    <property type="entry name" value="Helix hairpin bin"/>
    <property type="match status" value="1"/>
</dbReference>
<keyword evidence="3" id="KW-0539">Nucleus</keyword>